<dbReference type="EMBL" id="OE845661">
    <property type="protein sequence ID" value="CAD7607966.1"/>
    <property type="molecule type" value="Genomic_DNA"/>
</dbReference>
<reference evidence="3" key="1">
    <citation type="submission" date="2020-11" db="EMBL/GenBank/DDBJ databases">
        <authorList>
            <person name="Tran Van P."/>
        </authorList>
    </citation>
    <scope>NUCLEOTIDE SEQUENCE</scope>
</reference>
<gene>
    <name evidence="3" type="ORF">TGEB3V08_LOCUS10281</name>
</gene>
<sequence>MITTNISHHQSSLSLNDVGVLEHVGAVAAALEESRAVSEPHLRSNASDEEPGAVIVDVEDVEEETAAPLLVAHEVQGHMPVYCYAPSEVTRLIDSSGSESDKDTSRMAQRRDSVRTESSYKLIEENISLINKLRLKEDICRKLENEIEDLEGEIDNVAKTHKEELEKLRIEESDLQMQDEDLEAGLSQEQLVKKLRNRIEELEQWQERLEREGDTLQGLVWLYQLASASIYDPSIVRVVPKNGMATSFVAADNLLSPGTLLPNPTGNSLPGPSQDRINDKRRKWNSFVQHSEQQAALAQNLVGKMKLLQEANTNMASCEETTGIQEYQSDTQEENLWLSDQEDVVAIAQDLSTQLLSLAEKLQVALTERNKELTSLRFQLRGHRRKQLPKFRCGHYWFSEEGMSASLGSLNNEIDEVSVLPRKNSQDLAQFPALLTYKVLELKRGLNYLHALSSSASGALIVLSKYI</sequence>
<evidence type="ECO:0000313" key="3">
    <source>
        <dbReference type="EMBL" id="CAD7607966.1"/>
    </source>
</evidence>
<accession>A0A7R9K969</accession>
<proteinExistence type="predicted"/>
<feature type="coiled-coil region" evidence="1">
    <location>
        <begin position="133"/>
        <end position="215"/>
    </location>
</feature>
<keyword evidence="1" id="KW-0175">Coiled coil</keyword>
<feature type="region of interest" description="Disordered" evidence="2">
    <location>
        <begin position="94"/>
        <end position="115"/>
    </location>
</feature>
<name>A0A7R9K969_TIMGE</name>
<organism evidence="3">
    <name type="scientific">Timema genevievae</name>
    <name type="common">Walking stick</name>
    <dbReference type="NCBI Taxonomy" id="629358"/>
    <lineage>
        <taxon>Eukaryota</taxon>
        <taxon>Metazoa</taxon>
        <taxon>Ecdysozoa</taxon>
        <taxon>Arthropoda</taxon>
        <taxon>Hexapoda</taxon>
        <taxon>Insecta</taxon>
        <taxon>Pterygota</taxon>
        <taxon>Neoptera</taxon>
        <taxon>Polyneoptera</taxon>
        <taxon>Phasmatodea</taxon>
        <taxon>Timematodea</taxon>
        <taxon>Timematoidea</taxon>
        <taxon>Timematidae</taxon>
        <taxon>Timema</taxon>
    </lineage>
</organism>
<evidence type="ECO:0000256" key="2">
    <source>
        <dbReference type="SAM" id="MobiDB-lite"/>
    </source>
</evidence>
<evidence type="ECO:0000256" key="1">
    <source>
        <dbReference type="SAM" id="Coils"/>
    </source>
</evidence>
<dbReference type="AlphaFoldDB" id="A0A7R9K969"/>
<feature type="compositionally biased region" description="Basic and acidic residues" evidence="2">
    <location>
        <begin position="99"/>
        <end position="115"/>
    </location>
</feature>
<protein>
    <submittedName>
        <fullName evidence="3">Uncharacterized protein</fullName>
    </submittedName>
</protein>